<comment type="caution">
    <text evidence="4">The sequence shown here is derived from an EMBL/GenBank/DDBJ whole genome shotgun (WGS) entry which is preliminary data.</text>
</comment>
<dbReference type="STRING" id="37916.MCHLDSM_03185"/>
<evidence type="ECO:0000313" key="4">
    <source>
        <dbReference type="EMBL" id="KMO75862.1"/>
    </source>
</evidence>
<keyword evidence="1 4" id="KW-0645">Protease</keyword>
<evidence type="ECO:0000259" key="3">
    <source>
        <dbReference type="PROSITE" id="PS51786"/>
    </source>
</evidence>
<dbReference type="PATRIC" id="fig|37916.4.peg.3110"/>
<reference evidence="4 5" key="1">
    <citation type="journal article" date="2015" name="Genome Biol. Evol.">
        <title>Characterization of Three Mycobacterium spp. with Potential Use in Bioremediation by Genome Sequencing and Comparative Genomics.</title>
        <authorList>
            <person name="Das S."/>
            <person name="Pettersson B.M."/>
            <person name="Behra P.R."/>
            <person name="Ramesh M."/>
            <person name="Dasgupta S."/>
            <person name="Bhattacharya A."/>
            <person name="Kirsebom L.A."/>
        </authorList>
    </citation>
    <scope>NUCLEOTIDE SEQUENCE [LARGE SCALE GENOMIC DNA]</scope>
    <source>
        <strain evidence="4 5">DSM 43826</strain>
    </source>
</reference>
<feature type="transmembrane region" description="Helical" evidence="2">
    <location>
        <begin position="24"/>
        <end position="50"/>
    </location>
</feature>
<dbReference type="AlphaFoldDB" id="A0A0J6W2E4"/>
<protein>
    <recommendedName>
        <fullName evidence="1">endopeptidase La</fullName>
        <ecNumber evidence="1">3.4.21.53</ecNumber>
    </recommendedName>
</protein>
<dbReference type="SMR" id="A0A0J6W2E4"/>
<dbReference type="InterPro" id="IPR020568">
    <property type="entry name" value="Ribosomal_Su5_D2-typ_SF"/>
</dbReference>
<evidence type="ECO:0000313" key="5">
    <source>
        <dbReference type="Proteomes" id="UP000036513"/>
    </source>
</evidence>
<accession>A0A0J6W2E4</accession>
<keyword evidence="2" id="KW-0472">Membrane</keyword>
<feature type="domain" description="Lon proteolytic" evidence="3">
    <location>
        <begin position="252"/>
        <end position="350"/>
    </location>
</feature>
<keyword evidence="1 4" id="KW-0378">Hydrolase</keyword>
<dbReference type="InterPro" id="IPR008269">
    <property type="entry name" value="Lon_proteolytic"/>
</dbReference>
<comment type="catalytic activity">
    <reaction evidence="1">
        <text>Hydrolysis of proteins in presence of ATP.</text>
        <dbReference type="EC" id="3.4.21.53"/>
    </reaction>
</comment>
<dbReference type="PANTHER" id="PTHR10046">
    <property type="entry name" value="ATP DEPENDENT LON PROTEASE FAMILY MEMBER"/>
    <property type="match status" value="1"/>
</dbReference>
<dbReference type="GO" id="GO:0006508">
    <property type="term" value="P:proteolysis"/>
    <property type="evidence" value="ECO:0007669"/>
    <property type="project" value="UniProtKB-KW"/>
</dbReference>
<dbReference type="InterPro" id="IPR001478">
    <property type="entry name" value="PDZ"/>
</dbReference>
<dbReference type="Gene3D" id="3.30.230.10">
    <property type="match status" value="1"/>
</dbReference>
<comment type="similarity">
    <text evidence="1">Belongs to the peptidase S16 family.</text>
</comment>
<feature type="active site" evidence="1">
    <location>
        <position position="302"/>
    </location>
</feature>
<dbReference type="InterPro" id="IPR036034">
    <property type="entry name" value="PDZ_sf"/>
</dbReference>
<dbReference type="GO" id="GO:0004252">
    <property type="term" value="F:serine-type endopeptidase activity"/>
    <property type="evidence" value="ECO:0007669"/>
    <property type="project" value="UniProtKB-UniRule"/>
</dbReference>
<dbReference type="EC" id="3.4.21.53" evidence="1"/>
<evidence type="ECO:0000256" key="2">
    <source>
        <dbReference type="SAM" id="Phobius"/>
    </source>
</evidence>
<keyword evidence="2" id="KW-1133">Transmembrane helix</keyword>
<sequence>MGRRVTLRVNPPLTSTVNGVNRRIATLIVALVPIVVFGVLATTVSVPYVALGPGPTFNTLGDVDGKPVVEIEGTDVKPTSGHLNMTTVSQMDGLTLGQALIFWASGRDQLIPRELVYPPDKSRDEIDEANTKDFQQSEDSAEYAALAYLKYPTAITVQSIDEKGPSKGKLQAGDAIDAVNNKPVANLEQFGAFLETTKPGDTIVVDYRRKNSPAGTTQVTLGSRPDRPHGVLGVNVLDAPWAPFAIDFNLANIGGPSAGLMFSLAVVDKLTTGDLNGSKFVAGTGTITPDGEVGSIGGITHKIVSAKEAGASVFLVPADNCDEAKSADEKDIELLKVDTLEHAIDGLRTLSAGGEPPRC</sequence>
<organism evidence="4 5">
    <name type="scientific">Mycolicibacterium chlorophenolicum</name>
    <dbReference type="NCBI Taxonomy" id="37916"/>
    <lineage>
        <taxon>Bacteria</taxon>
        <taxon>Bacillati</taxon>
        <taxon>Actinomycetota</taxon>
        <taxon>Actinomycetes</taxon>
        <taxon>Mycobacteriales</taxon>
        <taxon>Mycobacteriaceae</taxon>
        <taxon>Mycolicibacterium</taxon>
    </lineage>
</organism>
<dbReference type="InterPro" id="IPR014721">
    <property type="entry name" value="Ribsml_uS5_D2-typ_fold_subgr"/>
</dbReference>
<dbReference type="GO" id="GO:0004176">
    <property type="term" value="F:ATP-dependent peptidase activity"/>
    <property type="evidence" value="ECO:0007669"/>
    <property type="project" value="UniProtKB-UniRule"/>
</dbReference>
<gene>
    <name evidence="4" type="primary">lon_2</name>
    <name evidence="4" type="ORF">MCHLDSM_03185</name>
</gene>
<name>A0A0J6W2E4_9MYCO</name>
<dbReference type="Gene3D" id="2.30.42.10">
    <property type="match status" value="1"/>
</dbReference>
<dbReference type="SUPFAM" id="SSF54211">
    <property type="entry name" value="Ribosomal protein S5 domain 2-like"/>
    <property type="match status" value="1"/>
</dbReference>
<dbReference type="Pfam" id="PF05362">
    <property type="entry name" value="Lon_C"/>
    <property type="match status" value="1"/>
</dbReference>
<dbReference type="Proteomes" id="UP000036513">
    <property type="component" value="Unassembled WGS sequence"/>
</dbReference>
<dbReference type="InterPro" id="IPR027065">
    <property type="entry name" value="Lon_Prtase"/>
</dbReference>
<dbReference type="SUPFAM" id="SSF50156">
    <property type="entry name" value="PDZ domain-like"/>
    <property type="match status" value="1"/>
</dbReference>
<dbReference type="EMBL" id="JYNL01000026">
    <property type="protein sequence ID" value="KMO75862.1"/>
    <property type="molecule type" value="Genomic_DNA"/>
</dbReference>
<dbReference type="GO" id="GO:0030163">
    <property type="term" value="P:protein catabolic process"/>
    <property type="evidence" value="ECO:0007669"/>
    <property type="project" value="InterPro"/>
</dbReference>
<dbReference type="Pfam" id="PF13180">
    <property type="entry name" value="PDZ_2"/>
    <property type="match status" value="1"/>
</dbReference>
<feature type="active site" evidence="1">
    <location>
        <position position="257"/>
    </location>
</feature>
<dbReference type="GO" id="GO:0005524">
    <property type="term" value="F:ATP binding"/>
    <property type="evidence" value="ECO:0007669"/>
    <property type="project" value="InterPro"/>
</dbReference>
<evidence type="ECO:0000256" key="1">
    <source>
        <dbReference type="PROSITE-ProRule" id="PRU01122"/>
    </source>
</evidence>
<keyword evidence="5" id="KW-1185">Reference proteome</keyword>
<proteinExistence type="inferred from homology"/>
<keyword evidence="2" id="KW-0812">Transmembrane</keyword>
<dbReference type="PROSITE" id="PS51786">
    <property type="entry name" value="LON_PROTEOLYTIC"/>
    <property type="match status" value="1"/>
</dbReference>
<keyword evidence="1" id="KW-0720">Serine protease</keyword>